<gene>
    <name evidence="1" type="ORF">PGH26_07880</name>
</gene>
<name>A0ABZ0KSV7_9BACL</name>
<accession>A0ABZ0KSV7</accession>
<dbReference type="Proteomes" id="UP001303532">
    <property type="component" value="Chromosome"/>
</dbReference>
<organism evidence="1 2">
    <name type="scientific">Sporosarcina jeotgali</name>
    <dbReference type="NCBI Taxonomy" id="3020056"/>
    <lineage>
        <taxon>Bacteria</taxon>
        <taxon>Bacillati</taxon>
        <taxon>Bacillota</taxon>
        <taxon>Bacilli</taxon>
        <taxon>Bacillales</taxon>
        <taxon>Caryophanaceae</taxon>
        <taxon>Sporosarcina</taxon>
    </lineage>
</organism>
<keyword evidence="2" id="KW-1185">Reference proteome</keyword>
<dbReference type="RefSeq" id="WP_323690533.1">
    <property type="nucleotide sequence ID" value="NZ_CP116341.1"/>
</dbReference>
<dbReference type="Pfam" id="PF06279">
    <property type="entry name" value="DUF1033"/>
    <property type="match status" value="1"/>
</dbReference>
<dbReference type="InterPro" id="IPR010434">
    <property type="entry name" value="DUF1033"/>
</dbReference>
<evidence type="ECO:0000313" key="2">
    <source>
        <dbReference type="Proteomes" id="UP001303532"/>
    </source>
</evidence>
<protein>
    <submittedName>
        <fullName evidence="1">DUF1033 family protein</fullName>
    </submittedName>
</protein>
<dbReference type="EMBL" id="CP116341">
    <property type="protein sequence ID" value="WOV82863.1"/>
    <property type="molecule type" value="Genomic_DNA"/>
</dbReference>
<sequence length="106" mass="12839">MYEVIYMKADYEPWWMFEGWEEMVRLRKTFDALEEAIDFAISIMNEMRRFFEKEKTRKGTFAAFWNPGERTYCDGCDDDMQLYHGVFLLRGSEPISFIEESNWNIS</sequence>
<reference evidence="1 2" key="1">
    <citation type="submission" date="2023-01" db="EMBL/GenBank/DDBJ databases">
        <title>Sporosarcina sp. nov., isolated from Korean tranditional fermented seafood 'Jeotgal'.</title>
        <authorList>
            <person name="Yang A.-I."/>
        </authorList>
    </citation>
    <scope>NUCLEOTIDE SEQUENCE [LARGE SCALE GENOMIC DNA]</scope>
    <source>
        <strain evidence="1 2">B2O-1</strain>
    </source>
</reference>
<proteinExistence type="predicted"/>
<evidence type="ECO:0000313" key="1">
    <source>
        <dbReference type="EMBL" id="WOV82863.1"/>
    </source>
</evidence>